<feature type="transmembrane region" description="Helical" evidence="1">
    <location>
        <begin position="323"/>
        <end position="349"/>
    </location>
</feature>
<dbReference type="Proteomes" id="UP000663651">
    <property type="component" value="Chromosome"/>
</dbReference>
<dbReference type="SUPFAM" id="SSF52833">
    <property type="entry name" value="Thioredoxin-like"/>
    <property type="match status" value="1"/>
</dbReference>
<dbReference type="InterPro" id="IPR013766">
    <property type="entry name" value="Thioredoxin_domain"/>
</dbReference>
<feature type="transmembrane region" description="Helical" evidence="1">
    <location>
        <begin position="361"/>
        <end position="379"/>
    </location>
</feature>
<keyword evidence="1" id="KW-0812">Transmembrane</keyword>
<reference evidence="4 5" key="1">
    <citation type="submission" date="2021-03" db="EMBL/GenBank/DDBJ databases">
        <title>Geobacter metallireducens gen. nov. sp. nov., a microorganism capable of coupling the complete oxidation of organic compounds to the reduction of iron and other metals.</title>
        <authorList>
            <person name="Li Y."/>
        </authorList>
    </citation>
    <scope>NUCLEOTIDE SEQUENCE [LARGE SCALE GENOMIC DNA]</scope>
    <source>
        <strain evidence="4 5">Jerry-YX</strain>
    </source>
</reference>
<keyword evidence="1" id="KW-1133">Transmembrane helix</keyword>
<evidence type="ECO:0000256" key="2">
    <source>
        <dbReference type="SAM" id="SignalP"/>
    </source>
</evidence>
<dbReference type="PROSITE" id="PS51352">
    <property type="entry name" value="THIOREDOXIN_2"/>
    <property type="match status" value="1"/>
</dbReference>
<protein>
    <submittedName>
        <fullName evidence="4">Thioredoxin family protein</fullName>
    </submittedName>
</protein>
<accession>A0ABX7Q1R4</accession>
<feature type="transmembrane region" description="Helical" evidence="1">
    <location>
        <begin position="194"/>
        <end position="213"/>
    </location>
</feature>
<keyword evidence="1" id="KW-0472">Membrane</keyword>
<dbReference type="EMBL" id="CP071382">
    <property type="protein sequence ID" value="QSV45342.1"/>
    <property type="molecule type" value="Genomic_DNA"/>
</dbReference>
<feature type="transmembrane region" description="Helical" evidence="1">
    <location>
        <begin position="219"/>
        <end position="243"/>
    </location>
</feature>
<feature type="domain" description="Thioredoxin" evidence="3">
    <location>
        <begin position="10"/>
        <end position="143"/>
    </location>
</feature>
<dbReference type="InterPro" id="IPR036249">
    <property type="entry name" value="Thioredoxin-like_sf"/>
</dbReference>
<feature type="chain" id="PRO_5046759127" evidence="2">
    <location>
        <begin position="28"/>
        <end position="421"/>
    </location>
</feature>
<organism evidence="4 5">
    <name type="scientific">Geobacter benzoatilyticus</name>
    <dbReference type="NCBI Taxonomy" id="2815309"/>
    <lineage>
        <taxon>Bacteria</taxon>
        <taxon>Pseudomonadati</taxon>
        <taxon>Thermodesulfobacteriota</taxon>
        <taxon>Desulfuromonadia</taxon>
        <taxon>Geobacterales</taxon>
        <taxon>Geobacteraceae</taxon>
        <taxon>Geobacter</taxon>
    </lineage>
</organism>
<sequence length="421" mass="45475">MVTILTRLCAAIGILAGLFFAPGPAHGAGDGTAGEATLYFFWGEGCSHCARAKPFLHELQRKHPALRIRSYEVFSVPKNMELLVAMAKERGVEASGVPTFIVGNQVIAGFTDEKRSAIERLVSPLPPPRTAETQAAAKASAITLPGIGAIDPQTLSLPAFTLIIALLDSFNPCAFFVLLFLLSLLIHAHSRRRMAIVGLTFVFFSGLVYFLFMAAWLNLFLVAGTLNAVTIAAGIIALIVAAINIKDFFFFEKGISLVIPEAKKPKLFERMRNLVRTGSLPSMLAGTVVLAVAANSYELLCTAGFPMVYTRILTLRGLTPTGYYLYLTAYNLVYVVPLAVIVGVFTATLGNRKLTEWEGRVLKLLSGVMMLMLGLVILLKPTLLNNTLVSLALLAAALLVTGIVALAARRFGQKEEKPHPQ</sequence>
<feature type="transmembrane region" description="Helical" evidence="1">
    <location>
        <begin position="391"/>
        <end position="408"/>
    </location>
</feature>
<feature type="transmembrane region" description="Helical" evidence="1">
    <location>
        <begin position="274"/>
        <end position="297"/>
    </location>
</feature>
<evidence type="ECO:0000313" key="4">
    <source>
        <dbReference type="EMBL" id="QSV45342.1"/>
    </source>
</evidence>
<feature type="signal peptide" evidence="2">
    <location>
        <begin position="1"/>
        <end position="27"/>
    </location>
</feature>
<evidence type="ECO:0000259" key="3">
    <source>
        <dbReference type="PROSITE" id="PS51352"/>
    </source>
</evidence>
<evidence type="ECO:0000313" key="5">
    <source>
        <dbReference type="Proteomes" id="UP000663651"/>
    </source>
</evidence>
<evidence type="ECO:0000256" key="1">
    <source>
        <dbReference type="SAM" id="Phobius"/>
    </source>
</evidence>
<keyword evidence="5" id="KW-1185">Reference proteome</keyword>
<gene>
    <name evidence="4" type="ORF">JZM60_14635</name>
</gene>
<dbReference type="Gene3D" id="3.40.30.10">
    <property type="entry name" value="Glutaredoxin"/>
    <property type="match status" value="1"/>
</dbReference>
<feature type="transmembrane region" description="Helical" evidence="1">
    <location>
        <begin position="159"/>
        <end position="182"/>
    </location>
</feature>
<name>A0ABX7Q1R4_9BACT</name>
<keyword evidence="2" id="KW-0732">Signal</keyword>
<proteinExistence type="predicted"/>
<dbReference type="RefSeq" id="WP_207163147.1">
    <property type="nucleotide sequence ID" value="NZ_CP071382.1"/>
</dbReference>